<dbReference type="SUPFAM" id="SSF54637">
    <property type="entry name" value="Thioesterase/thiol ester dehydrase-isomerase"/>
    <property type="match status" value="1"/>
</dbReference>
<dbReference type="OrthoDB" id="9791628at2"/>
<accession>A0A7X5BV70</accession>
<dbReference type="PANTHER" id="PTHR11049">
    <property type="entry name" value="ACYL COENZYME A THIOESTER HYDROLASE"/>
    <property type="match status" value="1"/>
</dbReference>
<dbReference type="InterPro" id="IPR033120">
    <property type="entry name" value="HOTDOG_ACOT"/>
</dbReference>
<comment type="caution">
    <text evidence="6">The sequence shown here is derived from an EMBL/GenBank/DDBJ whole genome shotgun (WGS) entry which is preliminary data.</text>
</comment>
<protein>
    <submittedName>
        <fullName evidence="6">Acyl-CoA thioesterase</fullName>
    </submittedName>
</protein>
<sequence length="162" mass="18349">MSENGKSTHESRSSMMQLIFPSDTNYHGTMFGGKVMEYMDKIAAITSMRHARGPVVTASTDSLDFVAPIRVGDMIDVEAFVTWTHRSSMEIYVKVETENVYTGERRTAVTAFFSFVALDENNKPRPVAPIIPQTPEEEALHSSAPARYELRMQRKQDRIDKK</sequence>
<evidence type="ECO:0000313" key="7">
    <source>
        <dbReference type="Proteomes" id="UP000558113"/>
    </source>
</evidence>
<dbReference type="InterPro" id="IPR006683">
    <property type="entry name" value="Thioestr_dom"/>
</dbReference>
<gene>
    <name evidence="6" type="ORF">GT003_03725</name>
</gene>
<dbReference type="AlphaFoldDB" id="A0A7X5BV70"/>
<evidence type="ECO:0000313" key="6">
    <source>
        <dbReference type="EMBL" id="NBC68103.1"/>
    </source>
</evidence>
<feature type="compositionally biased region" description="Basic and acidic residues" evidence="4">
    <location>
        <begin position="148"/>
        <end position="162"/>
    </location>
</feature>
<evidence type="ECO:0000256" key="1">
    <source>
        <dbReference type="ARBA" id="ARBA00010458"/>
    </source>
</evidence>
<dbReference type="PROSITE" id="PS51770">
    <property type="entry name" value="HOTDOG_ACOT"/>
    <property type="match status" value="1"/>
</dbReference>
<dbReference type="Pfam" id="PF03061">
    <property type="entry name" value="4HBT"/>
    <property type="match status" value="1"/>
</dbReference>
<proteinExistence type="inferred from homology"/>
<dbReference type="GO" id="GO:0006637">
    <property type="term" value="P:acyl-CoA metabolic process"/>
    <property type="evidence" value="ECO:0007669"/>
    <property type="project" value="TreeGrafter"/>
</dbReference>
<feature type="domain" description="HotDog ACOT-type" evidence="5">
    <location>
        <begin position="9"/>
        <end position="121"/>
    </location>
</feature>
<dbReference type="InterPro" id="IPR040170">
    <property type="entry name" value="Cytosol_ACT"/>
</dbReference>
<dbReference type="PANTHER" id="PTHR11049:SF24">
    <property type="entry name" value="CYTOSOLIC ACYL COENZYME A THIOESTER HYDROLASE"/>
    <property type="match status" value="1"/>
</dbReference>
<evidence type="ECO:0000259" key="5">
    <source>
        <dbReference type="PROSITE" id="PS51770"/>
    </source>
</evidence>
<evidence type="ECO:0000256" key="4">
    <source>
        <dbReference type="SAM" id="MobiDB-lite"/>
    </source>
</evidence>
<dbReference type="GO" id="GO:0005829">
    <property type="term" value="C:cytosol"/>
    <property type="evidence" value="ECO:0007669"/>
    <property type="project" value="TreeGrafter"/>
</dbReference>
<reference evidence="6 7" key="1">
    <citation type="submission" date="2020-01" db="EMBL/GenBank/DDBJ databases">
        <title>Paenibacillus soybeanensis sp. nov. isolated from the nodules of soybean (Glycine max(L.) Merr).</title>
        <authorList>
            <person name="Wang H."/>
        </authorList>
    </citation>
    <scope>NUCLEOTIDE SEQUENCE [LARGE SCALE GENOMIC DNA]</scope>
    <source>
        <strain evidence="6 7">DSM 23054</strain>
    </source>
</reference>
<evidence type="ECO:0000256" key="2">
    <source>
        <dbReference type="ARBA" id="ARBA00022801"/>
    </source>
</evidence>
<organism evidence="6 7">
    <name type="scientific">Paenibacillus sacheonensis</name>
    <dbReference type="NCBI Taxonomy" id="742054"/>
    <lineage>
        <taxon>Bacteria</taxon>
        <taxon>Bacillati</taxon>
        <taxon>Bacillota</taxon>
        <taxon>Bacilli</taxon>
        <taxon>Bacillales</taxon>
        <taxon>Paenibacillaceae</taxon>
        <taxon>Paenibacillus</taxon>
    </lineage>
</organism>
<dbReference type="CDD" id="cd03442">
    <property type="entry name" value="BFIT_BACH"/>
    <property type="match status" value="1"/>
</dbReference>
<comment type="similarity">
    <text evidence="1">Belongs to the acyl coenzyme A hydrolase family.</text>
</comment>
<dbReference type="Proteomes" id="UP000558113">
    <property type="component" value="Unassembled WGS sequence"/>
</dbReference>
<evidence type="ECO:0000256" key="3">
    <source>
        <dbReference type="PROSITE-ProRule" id="PRU01106"/>
    </source>
</evidence>
<keyword evidence="2 3" id="KW-0378">Hydrolase</keyword>
<dbReference type="InterPro" id="IPR029069">
    <property type="entry name" value="HotDog_dom_sf"/>
</dbReference>
<dbReference type="RefSeq" id="WP_161694575.1">
    <property type="nucleotide sequence ID" value="NZ_JAAAMU010000002.1"/>
</dbReference>
<keyword evidence="7" id="KW-1185">Reference proteome</keyword>
<feature type="region of interest" description="Disordered" evidence="4">
    <location>
        <begin position="136"/>
        <end position="162"/>
    </location>
</feature>
<name>A0A7X5BV70_9BACL</name>
<dbReference type="GO" id="GO:0052816">
    <property type="term" value="F:long-chain fatty acyl-CoA hydrolase activity"/>
    <property type="evidence" value="ECO:0007669"/>
    <property type="project" value="TreeGrafter"/>
</dbReference>
<dbReference type="GO" id="GO:0009062">
    <property type="term" value="P:fatty acid catabolic process"/>
    <property type="evidence" value="ECO:0007669"/>
    <property type="project" value="TreeGrafter"/>
</dbReference>
<dbReference type="EMBL" id="JAAAMU010000002">
    <property type="protein sequence ID" value="NBC68103.1"/>
    <property type="molecule type" value="Genomic_DNA"/>
</dbReference>
<dbReference type="Gene3D" id="3.10.129.10">
    <property type="entry name" value="Hotdog Thioesterase"/>
    <property type="match status" value="1"/>
</dbReference>